<reference evidence="1 2" key="1">
    <citation type="journal article" date="2016" name="Nat. Commun.">
        <title>Thousands of microbial genomes shed light on interconnected biogeochemical processes in an aquifer system.</title>
        <authorList>
            <person name="Anantharaman K."/>
            <person name="Brown C.T."/>
            <person name="Hug L.A."/>
            <person name="Sharon I."/>
            <person name="Castelle C.J."/>
            <person name="Probst A.J."/>
            <person name="Thomas B.C."/>
            <person name="Singh A."/>
            <person name="Wilkins M.J."/>
            <person name="Karaoz U."/>
            <person name="Brodie E.L."/>
            <person name="Williams K.H."/>
            <person name="Hubbard S.S."/>
            <person name="Banfield J.F."/>
        </authorList>
    </citation>
    <scope>NUCLEOTIDE SEQUENCE [LARGE SCALE GENOMIC DNA]</scope>
</reference>
<protein>
    <recommendedName>
        <fullName evidence="3">Sugar ABC transporter substrate-binding protein</fullName>
    </recommendedName>
</protein>
<evidence type="ECO:0000313" key="2">
    <source>
        <dbReference type="Proteomes" id="UP000178771"/>
    </source>
</evidence>
<dbReference type="InterPro" id="IPR050490">
    <property type="entry name" value="Bact_solute-bd_prot1"/>
</dbReference>
<organism evidence="1 2">
    <name type="scientific">candidate division WWE3 bacterium RIFCSPLOWO2_01_FULL_39_13</name>
    <dbReference type="NCBI Taxonomy" id="1802624"/>
    <lineage>
        <taxon>Bacteria</taxon>
        <taxon>Katanobacteria</taxon>
    </lineage>
</organism>
<name>A0A1F4V3U7_UNCKA</name>
<dbReference type="STRING" id="1802624.A2982_03505"/>
<dbReference type="Gene3D" id="3.40.190.10">
    <property type="entry name" value="Periplasmic binding protein-like II"/>
    <property type="match status" value="1"/>
</dbReference>
<evidence type="ECO:0008006" key="3">
    <source>
        <dbReference type="Google" id="ProtNLM"/>
    </source>
</evidence>
<dbReference type="PANTHER" id="PTHR43649">
    <property type="entry name" value="ARABINOSE-BINDING PROTEIN-RELATED"/>
    <property type="match status" value="1"/>
</dbReference>
<proteinExistence type="predicted"/>
<dbReference type="InterPro" id="IPR006059">
    <property type="entry name" value="SBP"/>
</dbReference>
<sequence length="434" mass="48637">MTKIKKILLILLAFVLSLGLVLSGIFLIRKYLLPPSVPPADMNVTLEYWGVFEPPQVMYPLIKKYQKTHPKVTINYTQRTFENDFSRYRGTLLTRLKEGSGPDIMRVHSTWIPAFYNELSPVDSSISLEDFTKRFYPVAKDQCVTTSGQILCIPLMYDGLVLLYNRDMFNAEGLTVPESWDELREDAIKLTKRTREQVTRGGAALGTASNVSNSSDILGLMLLQSGVKIPDAFDSAAAVSAVTFYTNFFKADKVWDDAMPDSIVAFAAQKTAMAFGNSWQILEVLSLNPTLNFAAAPVPQLPNADGTLTKETLASFWVETVSADSDPAKKKAAWDFLNWLSQPEQQVMLYSEESKYRRFGEIYSDVSLMDNIKTTPYIGAIVQQAPWAVALQIADQSGNDKYVDVMNWIIDQILAGKEPLKTLQTAKQNYVKLK</sequence>
<gene>
    <name evidence="1" type="ORF">A2982_03505</name>
</gene>
<evidence type="ECO:0000313" key="1">
    <source>
        <dbReference type="EMBL" id="OGC51710.1"/>
    </source>
</evidence>
<dbReference type="EMBL" id="MEVH01000015">
    <property type="protein sequence ID" value="OGC51710.1"/>
    <property type="molecule type" value="Genomic_DNA"/>
</dbReference>
<dbReference type="PANTHER" id="PTHR43649:SF12">
    <property type="entry name" value="DIACETYLCHITOBIOSE BINDING PROTEIN DASA"/>
    <property type="match status" value="1"/>
</dbReference>
<dbReference type="SUPFAM" id="SSF53850">
    <property type="entry name" value="Periplasmic binding protein-like II"/>
    <property type="match status" value="1"/>
</dbReference>
<comment type="caution">
    <text evidence="1">The sequence shown here is derived from an EMBL/GenBank/DDBJ whole genome shotgun (WGS) entry which is preliminary data.</text>
</comment>
<accession>A0A1F4V3U7</accession>
<dbReference type="Proteomes" id="UP000178771">
    <property type="component" value="Unassembled WGS sequence"/>
</dbReference>
<dbReference type="Pfam" id="PF01547">
    <property type="entry name" value="SBP_bac_1"/>
    <property type="match status" value="1"/>
</dbReference>
<dbReference type="AlphaFoldDB" id="A0A1F4V3U7"/>